<dbReference type="RefSeq" id="WP_212675504.1">
    <property type="nucleotide sequence ID" value="NZ_JAGSPJ010000004.1"/>
</dbReference>
<dbReference type="AlphaFoldDB" id="A0A941E2Q9"/>
<proteinExistence type="predicted"/>
<accession>A0A941E2Q9</accession>
<gene>
    <name evidence="1" type="ORF">KDM90_10190</name>
</gene>
<comment type="caution">
    <text evidence="1">The sequence shown here is derived from an EMBL/GenBank/DDBJ whole genome shotgun (WGS) entry which is preliminary data.</text>
</comment>
<protein>
    <submittedName>
        <fullName evidence="1">Uncharacterized protein</fullName>
    </submittedName>
</protein>
<dbReference type="EMBL" id="JAGSPJ010000004">
    <property type="protein sequence ID" value="MBR7800361.1"/>
    <property type="molecule type" value="Genomic_DNA"/>
</dbReference>
<sequence>MSTSAHQAFPVWPENHSVVLPNNQASTLTKQCSRPSLKHITGSWQPKQSEIRIMEQQLDRFLQTHYPTLRQQVTQQYFQYAGLIRKGHRIIYINAVDDYVQNNPEWGRIAMIICDGGKKFWGLEYDPAQRKFSNMQFNSGI</sequence>
<evidence type="ECO:0000313" key="2">
    <source>
        <dbReference type="Proteomes" id="UP000678545"/>
    </source>
</evidence>
<evidence type="ECO:0000313" key="1">
    <source>
        <dbReference type="EMBL" id="MBR7800361.1"/>
    </source>
</evidence>
<keyword evidence="2" id="KW-1185">Reference proteome</keyword>
<dbReference type="Proteomes" id="UP000678545">
    <property type="component" value="Unassembled WGS sequence"/>
</dbReference>
<reference evidence="1" key="1">
    <citation type="submission" date="2021-04" db="EMBL/GenBank/DDBJ databases">
        <title>novel species isolated from subtropical streams in China.</title>
        <authorList>
            <person name="Lu H."/>
        </authorList>
    </citation>
    <scope>NUCLEOTIDE SEQUENCE</scope>
    <source>
        <strain evidence="1">FT137W</strain>
    </source>
</reference>
<name>A0A941E2Q9_9BURK</name>
<organism evidence="1 2">
    <name type="scientific">Undibacterium fentianense</name>
    <dbReference type="NCBI Taxonomy" id="2828728"/>
    <lineage>
        <taxon>Bacteria</taxon>
        <taxon>Pseudomonadati</taxon>
        <taxon>Pseudomonadota</taxon>
        <taxon>Betaproteobacteria</taxon>
        <taxon>Burkholderiales</taxon>
        <taxon>Oxalobacteraceae</taxon>
        <taxon>Undibacterium</taxon>
    </lineage>
</organism>